<dbReference type="AlphaFoldDB" id="A0A9P7EXA0"/>
<dbReference type="Proteomes" id="UP000823399">
    <property type="component" value="Unassembled WGS sequence"/>
</dbReference>
<sequence length="100" mass="11726">GAEHDSREHLPHPQYLEGTWVYLFKYIYRFSDNNKKCRIIWLYGTAGVGKSAVAFTVAERMRGLKMTMETKKEKRFAGTFFFSRKHTKRCPVPLEAHQTP</sequence>
<dbReference type="InterPro" id="IPR027417">
    <property type="entry name" value="P-loop_NTPase"/>
</dbReference>
<dbReference type="GeneID" id="64694118"/>
<evidence type="ECO:0000259" key="3">
    <source>
        <dbReference type="Pfam" id="PF24883"/>
    </source>
</evidence>
<dbReference type="OrthoDB" id="2928561at2759"/>
<evidence type="ECO:0000256" key="1">
    <source>
        <dbReference type="ARBA" id="ARBA00022737"/>
    </source>
</evidence>
<keyword evidence="2" id="KW-0812">Transmembrane</keyword>
<feature type="domain" description="Nephrocystin 3-like N-terminal" evidence="3">
    <location>
        <begin position="27"/>
        <end position="89"/>
    </location>
</feature>
<name>A0A9P7EXA0_9AGAM</name>
<dbReference type="InterPro" id="IPR056884">
    <property type="entry name" value="NPHP3-like_N"/>
</dbReference>
<keyword evidence="5" id="KW-1185">Reference proteome</keyword>
<reference evidence="4" key="1">
    <citation type="journal article" date="2020" name="New Phytol.">
        <title>Comparative genomics reveals dynamic genome evolution in host specialist ectomycorrhizal fungi.</title>
        <authorList>
            <person name="Lofgren L.A."/>
            <person name="Nguyen N.H."/>
            <person name="Vilgalys R."/>
            <person name="Ruytinx J."/>
            <person name="Liao H.L."/>
            <person name="Branco S."/>
            <person name="Kuo A."/>
            <person name="LaButti K."/>
            <person name="Lipzen A."/>
            <person name="Andreopoulos W."/>
            <person name="Pangilinan J."/>
            <person name="Riley R."/>
            <person name="Hundley H."/>
            <person name="Na H."/>
            <person name="Barry K."/>
            <person name="Grigoriev I.V."/>
            <person name="Stajich J.E."/>
            <person name="Kennedy P.G."/>
        </authorList>
    </citation>
    <scope>NUCLEOTIDE SEQUENCE</scope>
    <source>
        <strain evidence="4">FC423</strain>
    </source>
</reference>
<protein>
    <recommendedName>
        <fullName evidence="3">Nephrocystin 3-like N-terminal domain-containing protein</fullName>
    </recommendedName>
</protein>
<organism evidence="4 5">
    <name type="scientific">Suillus discolor</name>
    <dbReference type="NCBI Taxonomy" id="1912936"/>
    <lineage>
        <taxon>Eukaryota</taxon>
        <taxon>Fungi</taxon>
        <taxon>Dikarya</taxon>
        <taxon>Basidiomycota</taxon>
        <taxon>Agaricomycotina</taxon>
        <taxon>Agaricomycetes</taxon>
        <taxon>Agaricomycetidae</taxon>
        <taxon>Boletales</taxon>
        <taxon>Suillineae</taxon>
        <taxon>Suillaceae</taxon>
        <taxon>Suillus</taxon>
    </lineage>
</organism>
<evidence type="ECO:0000256" key="2">
    <source>
        <dbReference type="SAM" id="Phobius"/>
    </source>
</evidence>
<evidence type="ECO:0000313" key="4">
    <source>
        <dbReference type="EMBL" id="KAG2093701.1"/>
    </source>
</evidence>
<keyword evidence="1" id="KW-0677">Repeat</keyword>
<dbReference type="EMBL" id="JABBWM010000083">
    <property type="protein sequence ID" value="KAG2093701.1"/>
    <property type="molecule type" value="Genomic_DNA"/>
</dbReference>
<dbReference type="RefSeq" id="XP_041287259.1">
    <property type="nucleotide sequence ID" value="XM_041431859.1"/>
</dbReference>
<feature type="non-terminal residue" evidence="4">
    <location>
        <position position="1"/>
    </location>
</feature>
<gene>
    <name evidence="4" type="ORF">F5147DRAFT_585303</name>
</gene>
<dbReference type="Pfam" id="PF24883">
    <property type="entry name" value="NPHP3_N"/>
    <property type="match status" value="1"/>
</dbReference>
<accession>A0A9P7EXA0</accession>
<feature type="transmembrane region" description="Helical" evidence="2">
    <location>
        <begin position="39"/>
        <end position="58"/>
    </location>
</feature>
<evidence type="ECO:0000313" key="5">
    <source>
        <dbReference type="Proteomes" id="UP000823399"/>
    </source>
</evidence>
<proteinExistence type="predicted"/>
<comment type="caution">
    <text evidence="4">The sequence shown here is derived from an EMBL/GenBank/DDBJ whole genome shotgun (WGS) entry which is preliminary data.</text>
</comment>
<dbReference type="SUPFAM" id="SSF52540">
    <property type="entry name" value="P-loop containing nucleoside triphosphate hydrolases"/>
    <property type="match status" value="1"/>
</dbReference>
<keyword evidence="2" id="KW-0472">Membrane</keyword>
<dbReference type="Gene3D" id="3.40.50.300">
    <property type="entry name" value="P-loop containing nucleotide triphosphate hydrolases"/>
    <property type="match status" value="1"/>
</dbReference>
<keyword evidence="2" id="KW-1133">Transmembrane helix</keyword>